<reference evidence="5" key="1">
    <citation type="submission" date="2016-10" db="EMBL/GenBank/DDBJ databases">
        <authorList>
            <person name="Varghese N."/>
            <person name="Submissions S."/>
        </authorList>
    </citation>
    <scope>NUCLEOTIDE SEQUENCE [LARGE SCALE GENOMIC DNA]</scope>
    <source>
        <strain evidence="5">DSM 19110</strain>
    </source>
</reference>
<evidence type="ECO:0000313" key="4">
    <source>
        <dbReference type="EMBL" id="SDL74985.1"/>
    </source>
</evidence>
<dbReference type="STRING" id="430522.BFS30_16350"/>
<dbReference type="GO" id="GO:0016226">
    <property type="term" value="P:iron-sulfur cluster assembly"/>
    <property type="evidence" value="ECO:0007669"/>
    <property type="project" value="InterPro"/>
</dbReference>
<proteinExistence type="inferred from homology"/>
<evidence type="ECO:0000259" key="2">
    <source>
        <dbReference type="Pfam" id="PF01458"/>
    </source>
</evidence>
<dbReference type="EMBL" id="FNGY01000002">
    <property type="protein sequence ID" value="SDL74985.1"/>
    <property type="molecule type" value="Genomic_DNA"/>
</dbReference>
<dbReference type="SUPFAM" id="SSF101960">
    <property type="entry name" value="Stabilizer of iron transporter SufD"/>
    <property type="match status" value="1"/>
</dbReference>
<dbReference type="OrthoDB" id="9768262at2"/>
<name>A0A1G9MMV3_9SPHI</name>
<dbReference type="PANTHER" id="PTHR43575">
    <property type="entry name" value="PROTEIN ABCI7, CHLOROPLASTIC"/>
    <property type="match status" value="1"/>
</dbReference>
<dbReference type="InterPro" id="IPR000825">
    <property type="entry name" value="SUF_FeS_clus_asmbl_SufBD_core"/>
</dbReference>
<accession>A0A1G9MMV3</accession>
<feature type="domain" description="SUF system FeS cluster assembly SufBD core" evidence="2">
    <location>
        <begin position="177"/>
        <end position="405"/>
    </location>
</feature>
<dbReference type="InterPro" id="IPR011542">
    <property type="entry name" value="SUF_FeS_clus_asmbl_SufD"/>
</dbReference>
<dbReference type="PANTHER" id="PTHR43575:SF1">
    <property type="entry name" value="PROTEIN ABCI7, CHLOROPLASTIC"/>
    <property type="match status" value="1"/>
</dbReference>
<dbReference type="Pfam" id="PF19295">
    <property type="entry name" value="SufBD_N"/>
    <property type="match status" value="1"/>
</dbReference>
<evidence type="ECO:0000313" key="5">
    <source>
        <dbReference type="Proteomes" id="UP000183200"/>
    </source>
</evidence>
<dbReference type="InterPro" id="IPR045595">
    <property type="entry name" value="SufBD_N"/>
</dbReference>
<keyword evidence="5" id="KW-1185">Reference proteome</keyword>
<dbReference type="AlphaFoldDB" id="A0A1G9MMV3"/>
<dbReference type="Pfam" id="PF01458">
    <property type="entry name" value="SUFBD_core"/>
    <property type="match status" value="1"/>
</dbReference>
<evidence type="ECO:0000256" key="1">
    <source>
        <dbReference type="ARBA" id="ARBA00043967"/>
    </source>
</evidence>
<dbReference type="Proteomes" id="UP000183200">
    <property type="component" value="Unassembled WGS sequence"/>
</dbReference>
<evidence type="ECO:0000259" key="3">
    <source>
        <dbReference type="Pfam" id="PF19295"/>
    </source>
</evidence>
<organism evidence="4 5">
    <name type="scientific">Pedobacter steynii</name>
    <dbReference type="NCBI Taxonomy" id="430522"/>
    <lineage>
        <taxon>Bacteria</taxon>
        <taxon>Pseudomonadati</taxon>
        <taxon>Bacteroidota</taxon>
        <taxon>Sphingobacteriia</taxon>
        <taxon>Sphingobacteriales</taxon>
        <taxon>Sphingobacteriaceae</taxon>
        <taxon>Pedobacter</taxon>
    </lineage>
</organism>
<feature type="domain" description="SUF system FeS cluster assembly SufBD N-terminal" evidence="3">
    <location>
        <begin position="6"/>
        <end position="168"/>
    </location>
</feature>
<dbReference type="InterPro" id="IPR037284">
    <property type="entry name" value="SUF_FeS_clus_asmbl_SufBD_sf"/>
</dbReference>
<sequence>MTNVNYFKDQFEQLQDSGPATAITELRTDGFDTFNKSGLPTYKLEEWKYTNISSLFDKEYQFANDAQAVQLSDIDAIRLAGYEQANELIFVNGRFIPALSTIRSAASQLIILTLEEALKGEYQELVKTHLGQSSIYLKDGIHALNTSFIQDGLFILIPKGQQLTQPVYIYHIADARQQNTLSQPRSLIFVEENAKLQLTETYTTLGTAESFTNEVLEVVVKENAFVEYYKIQHDGLNASQVGSTHIHQIGRSYVHTVVVSLNGGVIRNNLNLILDAAGNETHLYGLYLLKGKSHVDNHTLVDNKQPNCFSNQLYKGIAGDASTGVFSGRIIVQPDAQKTNAYQSNKNIILSDQATINTKPQLEIFADDVKCSHGCTVGQLDEEAMFYLRARGIPKEAAEVLLLEAYAADILVQIKPEPLRNHIAELIYEHLSIS</sequence>
<dbReference type="NCBIfam" id="TIGR01981">
    <property type="entry name" value="sufD"/>
    <property type="match status" value="1"/>
</dbReference>
<gene>
    <name evidence="4" type="ORF">SAMN05421820_10249</name>
</gene>
<dbReference type="RefSeq" id="WP_074604984.1">
    <property type="nucleotide sequence ID" value="NZ_FNGY01000002.1"/>
</dbReference>
<protein>
    <submittedName>
        <fullName evidence="4">Fe-S cluster assembly protein SufD</fullName>
    </submittedName>
</protein>
<dbReference type="InterPro" id="IPR055346">
    <property type="entry name" value="Fe-S_cluster_assembly_SufBD"/>
</dbReference>
<comment type="similarity">
    <text evidence="1">Belongs to the iron-sulfur cluster assembly SufBD family.</text>
</comment>